<reference evidence="1" key="1">
    <citation type="submission" date="2019-11" db="EMBL/GenBank/DDBJ databases">
        <authorList>
            <person name="Feng L."/>
        </authorList>
    </citation>
    <scope>NUCLEOTIDE SEQUENCE</scope>
    <source>
        <strain evidence="1">VrattiLFYP33</strain>
    </source>
</reference>
<name>A0A6N3A6D4_9FIRM</name>
<organism evidence="1">
    <name type="scientific">Veillonella ratti</name>
    <dbReference type="NCBI Taxonomy" id="103892"/>
    <lineage>
        <taxon>Bacteria</taxon>
        <taxon>Bacillati</taxon>
        <taxon>Bacillota</taxon>
        <taxon>Negativicutes</taxon>
        <taxon>Veillonellales</taxon>
        <taxon>Veillonellaceae</taxon>
        <taxon>Veillonella</taxon>
    </lineage>
</organism>
<gene>
    <name evidence="1" type="ORF">VRLFYP33_00580</name>
</gene>
<dbReference type="EMBL" id="CACRUX010000021">
    <property type="protein sequence ID" value="VYT83982.1"/>
    <property type="molecule type" value="Genomic_DNA"/>
</dbReference>
<sequence>MPTNEMELELLEQLPDHQRIRLLEERVIDLEQTLLEIRDNLILCNSLNADVTKGKEET</sequence>
<proteinExistence type="predicted"/>
<evidence type="ECO:0000313" key="1">
    <source>
        <dbReference type="EMBL" id="VYT83982.1"/>
    </source>
</evidence>
<accession>A0A6N3A6D4</accession>
<protein>
    <submittedName>
        <fullName evidence="1">Uncharacterized protein</fullName>
    </submittedName>
</protein>
<dbReference type="AlphaFoldDB" id="A0A6N3A6D4"/>